<dbReference type="AlphaFoldDB" id="A0A9P6DZB8"/>
<evidence type="ECO:0000256" key="1">
    <source>
        <dbReference type="SAM" id="MobiDB-lite"/>
    </source>
</evidence>
<feature type="non-terminal residue" evidence="2">
    <location>
        <position position="1"/>
    </location>
</feature>
<organism evidence="2 3">
    <name type="scientific">Hydnum rufescens UP504</name>
    <dbReference type="NCBI Taxonomy" id="1448309"/>
    <lineage>
        <taxon>Eukaryota</taxon>
        <taxon>Fungi</taxon>
        <taxon>Dikarya</taxon>
        <taxon>Basidiomycota</taxon>
        <taxon>Agaricomycotina</taxon>
        <taxon>Agaricomycetes</taxon>
        <taxon>Cantharellales</taxon>
        <taxon>Hydnaceae</taxon>
        <taxon>Hydnum</taxon>
    </lineage>
</organism>
<gene>
    <name evidence="2" type="ORF">BS47DRAFT_1291884</name>
</gene>
<reference evidence="2" key="1">
    <citation type="journal article" date="2020" name="Nat. Commun.">
        <title>Large-scale genome sequencing of mycorrhizal fungi provides insights into the early evolution of symbiotic traits.</title>
        <authorList>
            <person name="Miyauchi S."/>
            <person name="Kiss E."/>
            <person name="Kuo A."/>
            <person name="Drula E."/>
            <person name="Kohler A."/>
            <person name="Sanchez-Garcia M."/>
            <person name="Morin E."/>
            <person name="Andreopoulos B."/>
            <person name="Barry K.W."/>
            <person name="Bonito G."/>
            <person name="Buee M."/>
            <person name="Carver A."/>
            <person name="Chen C."/>
            <person name="Cichocki N."/>
            <person name="Clum A."/>
            <person name="Culley D."/>
            <person name="Crous P.W."/>
            <person name="Fauchery L."/>
            <person name="Girlanda M."/>
            <person name="Hayes R.D."/>
            <person name="Keri Z."/>
            <person name="LaButti K."/>
            <person name="Lipzen A."/>
            <person name="Lombard V."/>
            <person name="Magnuson J."/>
            <person name="Maillard F."/>
            <person name="Murat C."/>
            <person name="Nolan M."/>
            <person name="Ohm R.A."/>
            <person name="Pangilinan J."/>
            <person name="Pereira M.F."/>
            <person name="Perotto S."/>
            <person name="Peter M."/>
            <person name="Pfister S."/>
            <person name="Riley R."/>
            <person name="Sitrit Y."/>
            <person name="Stielow J.B."/>
            <person name="Szollosi G."/>
            <person name="Zifcakova L."/>
            <person name="Stursova M."/>
            <person name="Spatafora J.W."/>
            <person name="Tedersoo L."/>
            <person name="Vaario L.M."/>
            <person name="Yamada A."/>
            <person name="Yan M."/>
            <person name="Wang P."/>
            <person name="Xu J."/>
            <person name="Bruns T."/>
            <person name="Baldrian P."/>
            <person name="Vilgalys R."/>
            <person name="Dunand C."/>
            <person name="Henrissat B."/>
            <person name="Grigoriev I.V."/>
            <person name="Hibbett D."/>
            <person name="Nagy L.G."/>
            <person name="Martin F.M."/>
        </authorList>
    </citation>
    <scope>NUCLEOTIDE SEQUENCE</scope>
    <source>
        <strain evidence="2">UP504</strain>
    </source>
</reference>
<protein>
    <submittedName>
        <fullName evidence="2">Uncharacterized protein</fullName>
    </submittedName>
</protein>
<comment type="caution">
    <text evidence="2">The sequence shown here is derived from an EMBL/GenBank/DDBJ whole genome shotgun (WGS) entry which is preliminary data.</text>
</comment>
<evidence type="ECO:0000313" key="3">
    <source>
        <dbReference type="Proteomes" id="UP000886523"/>
    </source>
</evidence>
<proteinExistence type="predicted"/>
<feature type="region of interest" description="Disordered" evidence="1">
    <location>
        <begin position="196"/>
        <end position="221"/>
    </location>
</feature>
<sequence length="275" mass="30384">GYHLEPSIYLSEAARGFALGEYILVRIPTPIQIGGNTETRTAAESGLLFTSNAKSAQHFGFIRSVVPLPDGSIQLEVYPQISLTRRGGPLAGYSQIDDSSPEILISLPPLSHSHPTPEHFGDSLVIGGWSNDRDAWLSVVPTKFILPWTRPFKRMIPPVSMSSFEMRRIEHYRNTRPTLPLKMDQAIDDVRRNVSPRQADGGQMTSATVSEPTVVSRPGNRAQKRAALEAELWQFVRNLSSDEILTLESVDEDAEGGDDCTTRNELILLARGHPS</sequence>
<keyword evidence="3" id="KW-1185">Reference proteome</keyword>
<evidence type="ECO:0000313" key="2">
    <source>
        <dbReference type="EMBL" id="KAF9516849.1"/>
    </source>
</evidence>
<name>A0A9P6DZB8_9AGAM</name>
<dbReference type="OrthoDB" id="3048706at2759"/>
<feature type="compositionally biased region" description="Polar residues" evidence="1">
    <location>
        <begin position="203"/>
        <end position="213"/>
    </location>
</feature>
<dbReference type="EMBL" id="MU128936">
    <property type="protein sequence ID" value="KAF9516849.1"/>
    <property type="molecule type" value="Genomic_DNA"/>
</dbReference>
<dbReference type="Proteomes" id="UP000886523">
    <property type="component" value="Unassembled WGS sequence"/>
</dbReference>
<accession>A0A9P6DZB8</accession>